<evidence type="ECO:0000313" key="2">
    <source>
        <dbReference type="Proteomes" id="UP001174677"/>
    </source>
</evidence>
<dbReference type="EMBL" id="JARPOI010000419">
    <property type="protein sequence ID" value="KAJ9128709.1"/>
    <property type="molecule type" value="Genomic_DNA"/>
</dbReference>
<protein>
    <submittedName>
        <fullName evidence="1">Uncharacterized protein</fullName>
    </submittedName>
</protein>
<comment type="caution">
    <text evidence="1">The sequence shown here is derived from an EMBL/GenBank/DDBJ whole genome shotgun (WGS) entry which is preliminary data.</text>
</comment>
<evidence type="ECO:0000313" key="1">
    <source>
        <dbReference type="EMBL" id="KAJ9128709.1"/>
    </source>
</evidence>
<gene>
    <name evidence="1" type="ORF">P3X46_034586</name>
</gene>
<organism evidence="1 2">
    <name type="scientific">Hevea brasiliensis</name>
    <name type="common">Para rubber tree</name>
    <name type="synonym">Siphonia brasiliensis</name>
    <dbReference type="NCBI Taxonomy" id="3981"/>
    <lineage>
        <taxon>Eukaryota</taxon>
        <taxon>Viridiplantae</taxon>
        <taxon>Streptophyta</taxon>
        <taxon>Embryophyta</taxon>
        <taxon>Tracheophyta</taxon>
        <taxon>Spermatophyta</taxon>
        <taxon>Magnoliopsida</taxon>
        <taxon>eudicotyledons</taxon>
        <taxon>Gunneridae</taxon>
        <taxon>Pentapetalae</taxon>
        <taxon>rosids</taxon>
        <taxon>fabids</taxon>
        <taxon>Malpighiales</taxon>
        <taxon>Euphorbiaceae</taxon>
        <taxon>Crotonoideae</taxon>
        <taxon>Micrandreae</taxon>
        <taxon>Hevea</taxon>
    </lineage>
</organism>
<reference evidence="1 2" key="1">
    <citation type="journal article" date="2023" name="Plant Biotechnol. J.">
        <title>Chromosome-level wild Hevea brasiliensis genome provides new tools for genomic-assisted breeding and valuable loci to elevate rubber yield.</title>
        <authorList>
            <person name="Cheng H."/>
            <person name="Song X."/>
            <person name="Hu Y."/>
            <person name="Wu T."/>
            <person name="Yang Q."/>
            <person name="An Z."/>
            <person name="Feng S."/>
            <person name="Deng Z."/>
            <person name="Wu W."/>
            <person name="Zeng X."/>
            <person name="Tu M."/>
            <person name="Wang X."/>
            <person name="Huang H."/>
        </authorList>
    </citation>
    <scope>NUCLEOTIDE SEQUENCE [LARGE SCALE GENOMIC DNA]</scope>
    <source>
        <strain evidence="1">MT/VB/25A 57/8</strain>
    </source>
</reference>
<proteinExistence type="predicted"/>
<name>A0ABQ9K7P8_HEVBR</name>
<dbReference type="Proteomes" id="UP001174677">
    <property type="component" value="Unassembled WGS sequence"/>
</dbReference>
<keyword evidence="2" id="KW-1185">Reference proteome</keyword>
<sequence>MKTFPVMVRTFMGRFIAGIYAQRKTSYLETRVVETMQNGITSSKFFDSLSPKLLTTLVELMQLQQSTFIQDDTLAISKFAKEEKGRE</sequence>
<accession>A0ABQ9K7P8</accession>